<evidence type="ECO:0000256" key="1">
    <source>
        <dbReference type="ARBA" id="ARBA00004236"/>
    </source>
</evidence>
<keyword evidence="8" id="KW-0472">Membrane</keyword>
<dbReference type="GeneID" id="106819854"/>
<evidence type="ECO:0000256" key="2">
    <source>
        <dbReference type="ARBA" id="ARBA00022448"/>
    </source>
</evidence>
<evidence type="ECO:0000256" key="7">
    <source>
        <dbReference type="ARBA" id="ARBA00023065"/>
    </source>
</evidence>
<keyword evidence="7" id="KW-0406">Ion transport</keyword>
<dbReference type="Pfam" id="PF02931">
    <property type="entry name" value="Neur_chan_LBD"/>
    <property type="match status" value="1"/>
</dbReference>
<dbReference type="Proteomes" id="UP000695022">
    <property type="component" value="Unplaced"/>
</dbReference>
<keyword evidence="11" id="KW-1185">Reference proteome</keyword>
<accession>A0ABM1F642</accession>
<evidence type="ECO:0000256" key="8">
    <source>
        <dbReference type="ARBA" id="ARBA00023136"/>
    </source>
</evidence>
<evidence type="ECO:0000256" key="6">
    <source>
        <dbReference type="ARBA" id="ARBA00022989"/>
    </source>
</evidence>
<evidence type="ECO:0000256" key="9">
    <source>
        <dbReference type="ARBA" id="ARBA00023303"/>
    </source>
</evidence>
<keyword evidence="2" id="KW-0813">Transport</keyword>
<keyword evidence="5" id="KW-0732">Signal</keyword>
<dbReference type="Gene3D" id="2.70.170.10">
    <property type="entry name" value="Neurotransmitter-gated ion-channel ligand-binding domain"/>
    <property type="match status" value="1"/>
</dbReference>
<evidence type="ECO:0000256" key="5">
    <source>
        <dbReference type="ARBA" id="ARBA00022729"/>
    </source>
</evidence>
<feature type="domain" description="Neurotransmitter-gated ion-channel ligand-binding" evidence="10">
    <location>
        <begin position="1"/>
        <end position="54"/>
    </location>
</feature>
<comment type="subcellular location">
    <subcellularLocation>
        <location evidence="1">Cell membrane</location>
    </subcellularLocation>
</comment>
<sequence length="195" mass="22700">MKLRKFPMDQQNCPLEFGSYSYNHKEVLYVWDPVKEDHPVYQSRDLSLSQFNLTAIPVRNATKPIGKGITTVLTLSQFSLDSRTDLPKGFNRAFAGQRTSLSQYREQVKIQLEEEIKERLKRDNCCMRFFKCIMSNPKYRSLIMRTARKSGVNSVSIIDRVSRILFPASFCIFNALYWRSLIRIEQADSFSSFAT</sequence>
<evidence type="ECO:0000256" key="3">
    <source>
        <dbReference type="ARBA" id="ARBA00022475"/>
    </source>
</evidence>
<evidence type="ECO:0000256" key="4">
    <source>
        <dbReference type="ARBA" id="ARBA00022692"/>
    </source>
</evidence>
<dbReference type="SUPFAM" id="SSF63712">
    <property type="entry name" value="Nicotinic receptor ligand binding domain-like"/>
    <property type="match status" value="1"/>
</dbReference>
<evidence type="ECO:0000313" key="12">
    <source>
        <dbReference type="RefSeq" id="XP_014679913.1"/>
    </source>
</evidence>
<gene>
    <name evidence="12" type="primary">LOC106819854</name>
</gene>
<keyword evidence="4" id="KW-0812">Transmembrane</keyword>
<evidence type="ECO:0000259" key="10">
    <source>
        <dbReference type="Pfam" id="PF02931"/>
    </source>
</evidence>
<keyword evidence="3" id="KW-1003">Cell membrane</keyword>
<dbReference type="InterPro" id="IPR036734">
    <property type="entry name" value="Neur_chan_lig-bd_sf"/>
</dbReference>
<name>A0ABM1F642_PRICU</name>
<proteinExistence type="predicted"/>
<dbReference type="InterPro" id="IPR006202">
    <property type="entry name" value="Neur_chan_lig-bd"/>
</dbReference>
<dbReference type="SUPFAM" id="SSF90112">
    <property type="entry name" value="Neurotransmitter-gated ion-channel transmembrane pore"/>
    <property type="match status" value="1"/>
</dbReference>
<dbReference type="InterPro" id="IPR006201">
    <property type="entry name" value="Neur_channel"/>
</dbReference>
<dbReference type="RefSeq" id="XP_014679913.1">
    <property type="nucleotide sequence ID" value="XM_014824427.1"/>
</dbReference>
<keyword evidence="6" id="KW-1133">Transmembrane helix</keyword>
<protein>
    <submittedName>
        <fullName evidence="12">Gamma-aminobutyric acid receptor subunit alpha-3-like</fullName>
    </submittedName>
</protein>
<dbReference type="InterPro" id="IPR006028">
    <property type="entry name" value="GABAA/Glycine_rcpt"/>
</dbReference>
<keyword evidence="9" id="KW-0407">Ion channel</keyword>
<organism evidence="11 12">
    <name type="scientific">Priapulus caudatus</name>
    <name type="common">Priapulid worm</name>
    <dbReference type="NCBI Taxonomy" id="37621"/>
    <lineage>
        <taxon>Eukaryota</taxon>
        <taxon>Metazoa</taxon>
        <taxon>Ecdysozoa</taxon>
        <taxon>Scalidophora</taxon>
        <taxon>Priapulida</taxon>
        <taxon>Priapulimorpha</taxon>
        <taxon>Priapulimorphida</taxon>
        <taxon>Priapulidae</taxon>
        <taxon>Priapulus</taxon>
    </lineage>
</organism>
<dbReference type="PRINTS" id="PR00253">
    <property type="entry name" value="GABAARECEPTR"/>
</dbReference>
<dbReference type="InterPro" id="IPR036719">
    <property type="entry name" value="Neuro-gated_channel_TM_sf"/>
</dbReference>
<dbReference type="PANTHER" id="PTHR18945">
    <property type="entry name" value="NEUROTRANSMITTER GATED ION CHANNEL"/>
    <property type="match status" value="1"/>
</dbReference>
<evidence type="ECO:0000313" key="11">
    <source>
        <dbReference type="Proteomes" id="UP000695022"/>
    </source>
</evidence>
<reference evidence="12" key="1">
    <citation type="submission" date="2025-08" db="UniProtKB">
        <authorList>
            <consortium name="RefSeq"/>
        </authorList>
    </citation>
    <scope>IDENTIFICATION</scope>
</reference>